<proteinExistence type="predicted"/>
<dbReference type="Proteomes" id="UP000562395">
    <property type="component" value="Unassembled WGS sequence"/>
</dbReference>
<sequence>MAPLVLTGQPAFAQSATASRAMPVTGSAPQICAIAEGDLQAGQLVNFNGLSGDTLQITQLLDQQTLAARPASATLSFSAVCNYPHQIRIESQNNGLWPTDGRLVTAAPGFASALPYDASVTWSDRTGTLRTDALVRGTRDQRITLDQPASGTLTLRLAIASGASNNGSNTPVLAGVYGDTLRIFLEPR</sequence>
<organism evidence="1 2">
    <name type="scientific">Novosphingobium hassiacum</name>
    <dbReference type="NCBI Taxonomy" id="173676"/>
    <lineage>
        <taxon>Bacteria</taxon>
        <taxon>Pseudomonadati</taxon>
        <taxon>Pseudomonadota</taxon>
        <taxon>Alphaproteobacteria</taxon>
        <taxon>Sphingomonadales</taxon>
        <taxon>Sphingomonadaceae</taxon>
        <taxon>Novosphingobium</taxon>
    </lineage>
</organism>
<protein>
    <submittedName>
        <fullName evidence="1">Uncharacterized protein</fullName>
    </submittedName>
</protein>
<gene>
    <name evidence="1" type="ORF">GGQ88_001617</name>
</gene>
<name>A0A7W5ZVN9_9SPHN</name>
<dbReference type="AlphaFoldDB" id="A0A7W5ZVN9"/>
<evidence type="ECO:0000313" key="1">
    <source>
        <dbReference type="EMBL" id="MBB3860351.1"/>
    </source>
</evidence>
<dbReference type="RefSeq" id="WP_183612622.1">
    <property type="nucleotide sequence ID" value="NZ_JACICY010000003.1"/>
</dbReference>
<reference evidence="1 2" key="1">
    <citation type="submission" date="2020-08" db="EMBL/GenBank/DDBJ databases">
        <title>Genomic Encyclopedia of Type Strains, Phase IV (KMG-IV): sequencing the most valuable type-strain genomes for metagenomic binning, comparative biology and taxonomic classification.</title>
        <authorList>
            <person name="Goeker M."/>
        </authorList>
    </citation>
    <scope>NUCLEOTIDE SEQUENCE [LARGE SCALE GENOMIC DNA]</scope>
    <source>
        <strain evidence="1 2">DSM 14552</strain>
    </source>
</reference>
<comment type="caution">
    <text evidence="1">The sequence shown here is derived from an EMBL/GenBank/DDBJ whole genome shotgun (WGS) entry which is preliminary data.</text>
</comment>
<evidence type="ECO:0000313" key="2">
    <source>
        <dbReference type="Proteomes" id="UP000562395"/>
    </source>
</evidence>
<accession>A0A7W5ZVN9</accession>
<keyword evidence="2" id="KW-1185">Reference proteome</keyword>
<dbReference type="EMBL" id="JACICY010000003">
    <property type="protein sequence ID" value="MBB3860351.1"/>
    <property type="molecule type" value="Genomic_DNA"/>
</dbReference>